<proteinExistence type="predicted"/>
<accession>A0AA35U1I6</accession>
<dbReference type="EMBL" id="CASHTH010004520">
    <property type="protein sequence ID" value="CAI8058460.1"/>
    <property type="molecule type" value="Genomic_DNA"/>
</dbReference>
<feature type="compositionally biased region" description="Basic and acidic residues" evidence="2">
    <location>
        <begin position="197"/>
        <end position="214"/>
    </location>
</feature>
<organism evidence="4 5">
    <name type="scientific">Geodia barretti</name>
    <name type="common">Barrett's horny sponge</name>
    <dbReference type="NCBI Taxonomy" id="519541"/>
    <lineage>
        <taxon>Eukaryota</taxon>
        <taxon>Metazoa</taxon>
        <taxon>Porifera</taxon>
        <taxon>Demospongiae</taxon>
        <taxon>Heteroscleromorpha</taxon>
        <taxon>Tetractinellida</taxon>
        <taxon>Astrophorina</taxon>
        <taxon>Geodiidae</taxon>
        <taxon>Geodia</taxon>
    </lineage>
</organism>
<dbReference type="InterPro" id="IPR043198">
    <property type="entry name" value="Cyclin/Ssn8"/>
</dbReference>
<dbReference type="Pfam" id="PF00134">
    <property type="entry name" value="Cyclin_N"/>
    <property type="match status" value="1"/>
</dbReference>
<name>A0AA35U1I6_GEOBA</name>
<evidence type="ECO:0000313" key="4">
    <source>
        <dbReference type="EMBL" id="CAI8058460.1"/>
    </source>
</evidence>
<comment type="caution">
    <text evidence="4">The sequence shown here is derived from an EMBL/GenBank/DDBJ whole genome shotgun (WGS) entry which is preliminary data.</text>
</comment>
<feature type="domain" description="Cyclin N-terminal" evidence="3">
    <location>
        <begin position="4"/>
        <end position="76"/>
    </location>
</feature>
<dbReference type="AlphaFoldDB" id="A0AA35U1I6"/>
<dbReference type="GO" id="GO:0006357">
    <property type="term" value="P:regulation of transcription by RNA polymerase II"/>
    <property type="evidence" value="ECO:0007669"/>
    <property type="project" value="InterPro"/>
</dbReference>
<dbReference type="Proteomes" id="UP001174909">
    <property type="component" value="Unassembled WGS sequence"/>
</dbReference>
<protein>
    <submittedName>
        <fullName evidence="4">Cyclin-Q</fullName>
    </submittedName>
</protein>
<dbReference type="PANTHER" id="PTHR10026">
    <property type="entry name" value="CYCLIN"/>
    <property type="match status" value="1"/>
</dbReference>
<evidence type="ECO:0000256" key="2">
    <source>
        <dbReference type="SAM" id="MobiDB-lite"/>
    </source>
</evidence>
<reference evidence="4" key="1">
    <citation type="submission" date="2023-03" db="EMBL/GenBank/DDBJ databases">
        <authorList>
            <person name="Steffen K."/>
            <person name="Cardenas P."/>
        </authorList>
    </citation>
    <scope>NUCLEOTIDE SEQUENCE</scope>
</reference>
<evidence type="ECO:0000313" key="5">
    <source>
        <dbReference type="Proteomes" id="UP001174909"/>
    </source>
</evidence>
<dbReference type="InterPro" id="IPR048055">
    <property type="entry name" value="Cyclin-Q_first_cyclin_box"/>
</dbReference>
<evidence type="ECO:0000256" key="1">
    <source>
        <dbReference type="ARBA" id="ARBA00023127"/>
    </source>
</evidence>
<dbReference type="GO" id="GO:0016538">
    <property type="term" value="F:cyclin-dependent protein serine/threonine kinase regulator activity"/>
    <property type="evidence" value="ECO:0007669"/>
    <property type="project" value="InterPro"/>
</dbReference>
<feature type="compositionally biased region" description="Gly residues" evidence="2">
    <location>
        <begin position="186"/>
        <end position="195"/>
    </location>
</feature>
<dbReference type="CDD" id="cd20534">
    <property type="entry name" value="CYCLIN_CCNM_CCNQ_rpt1"/>
    <property type="match status" value="1"/>
</dbReference>
<keyword evidence="5" id="KW-1185">Reference proteome</keyword>
<dbReference type="Gene3D" id="1.10.472.10">
    <property type="entry name" value="Cyclin-like"/>
    <property type="match status" value="1"/>
</dbReference>
<dbReference type="SUPFAM" id="SSF47954">
    <property type="entry name" value="Cyclin-like"/>
    <property type="match status" value="2"/>
</dbReference>
<keyword evidence="1" id="KW-0195">Cyclin</keyword>
<gene>
    <name evidence="4" type="ORF">GBAR_LOCUS31794</name>
</gene>
<feature type="region of interest" description="Disordered" evidence="2">
    <location>
        <begin position="153"/>
        <end position="214"/>
    </location>
</feature>
<evidence type="ECO:0000259" key="3">
    <source>
        <dbReference type="Pfam" id="PF00134"/>
    </source>
</evidence>
<dbReference type="InterPro" id="IPR036915">
    <property type="entry name" value="Cyclin-like_sf"/>
</dbReference>
<dbReference type="InterPro" id="IPR006671">
    <property type="entry name" value="Cyclin_N"/>
</dbReference>
<sequence>MASSSRPKGTRFIFEAGVKLRFCDESIATACVYYQKFYQVMKSKDYNESLVVMATLSLAAKAKDMPVKLSDVVNTCYRCLHRCGPMLEDTYHTSLPLSLSPHHLATAVLYLAVLCSRLPIPGNDRSGRRWWEVLCPGSTEAELQEVGRQMMAAYHHQHHQQSTSEQQSFTPAEDTGRKDGATSRGTGEGGEGMGSEEGDKSAMETAKEEKDSNR</sequence>